<protein>
    <submittedName>
        <fullName evidence="4">Glycosyltransferase family 4 protein</fullName>
    </submittedName>
</protein>
<comment type="caution">
    <text evidence="4">The sequence shown here is derived from an EMBL/GenBank/DDBJ whole genome shotgun (WGS) entry which is preliminary data.</text>
</comment>
<proteinExistence type="predicted"/>
<reference evidence="4 5" key="1">
    <citation type="journal article" date="2019" name="Int. J. Syst. Evol. Microbiol.">
        <title>The Global Catalogue of Microorganisms (GCM) 10K type strain sequencing project: providing services to taxonomists for standard genome sequencing and annotation.</title>
        <authorList>
            <consortium name="The Broad Institute Genomics Platform"/>
            <consortium name="The Broad Institute Genome Sequencing Center for Infectious Disease"/>
            <person name="Wu L."/>
            <person name="Ma J."/>
        </authorList>
    </citation>
    <scope>NUCLEOTIDE SEQUENCE [LARGE SCALE GENOMIC DNA]</scope>
    <source>
        <strain evidence="4 5">CGMCC 1.10390</strain>
    </source>
</reference>
<dbReference type="InterPro" id="IPR028098">
    <property type="entry name" value="Glyco_trans_4-like_N"/>
</dbReference>
<name>A0ABD6DJ63_9EURY</name>
<evidence type="ECO:0000313" key="5">
    <source>
        <dbReference type="Proteomes" id="UP001597034"/>
    </source>
</evidence>
<dbReference type="AlphaFoldDB" id="A0ABD6DJ63"/>
<evidence type="ECO:0000256" key="1">
    <source>
        <dbReference type="ARBA" id="ARBA00022679"/>
    </source>
</evidence>
<feature type="domain" description="Glycosyl transferase family 1" evidence="2">
    <location>
        <begin position="209"/>
        <end position="379"/>
    </location>
</feature>
<dbReference type="EMBL" id="JBHUDO010000002">
    <property type="protein sequence ID" value="MFD1646076.1"/>
    <property type="molecule type" value="Genomic_DNA"/>
</dbReference>
<gene>
    <name evidence="4" type="ORF">ACFSBL_10320</name>
</gene>
<dbReference type="RefSeq" id="WP_256398400.1">
    <property type="nucleotide sequence ID" value="NZ_JANHJR010000001.1"/>
</dbReference>
<feature type="domain" description="Glycosyltransferase subfamily 4-like N-terminal" evidence="3">
    <location>
        <begin position="15"/>
        <end position="193"/>
    </location>
</feature>
<dbReference type="Pfam" id="PF00534">
    <property type="entry name" value="Glycos_transf_1"/>
    <property type="match status" value="1"/>
</dbReference>
<dbReference type="PANTHER" id="PTHR46401:SF2">
    <property type="entry name" value="GLYCOSYLTRANSFERASE WBBK-RELATED"/>
    <property type="match status" value="1"/>
</dbReference>
<dbReference type="Proteomes" id="UP001597034">
    <property type="component" value="Unassembled WGS sequence"/>
</dbReference>
<sequence length="403" mass="45137">MSQFFHPDTSANASVLSELAVGLEARGFDIAVVTGQPAYASEDRTEKQPTRETYEGVGIRRIFSTRFDKNESTAKRMVNDAVFFFSAFVHLLFRRDETGVLLLPTAPPFLPILGWVLSRVRGYEYVPIVLDLYPDLAVELDYLSEGGVVYRVWDWLNRRAYRNATLTVTIGETMEETLERKYGPCETAVVHNWEDGSVIQPKAKADNEFSEEHGLVEPTTVLYSGNHGMHHDLESVVEAAATLEEKRDDELRFQFIGEGGRKATLVGMADEQNLDSVSFLPYQPVERLPESLTSGDIAVVSMQEGVEGLCVSSKFYTAIASGQAILAIANEETEIARIVAESDCGIRVDPKHPDQIVSAIEYWLDNPDEMRTMGERARSVFEERYEREEAIDRYASVLNLVSG</sequence>
<dbReference type="PANTHER" id="PTHR46401">
    <property type="entry name" value="GLYCOSYLTRANSFERASE WBBK-RELATED"/>
    <property type="match status" value="1"/>
</dbReference>
<dbReference type="SUPFAM" id="SSF53756">
    <property type="entry name" value="UDP-Glycosyltransferase/glycogen phosphorylase"/>
    <property type="match status" value="1"/>
</dbReference>
<evidence type="ECO:0000313" key="4">
    <source>
        <dbReference type="EMBL" id="MFD1646076.1"/>
    </source>
</evidence>
<evidence type="ECO:0000259" key="2">
    <source>
        <dbReference type="Pfam" id="PF00534"/>
    </source>
</evidence>
<keyword evidence="1" id="KW-0808">Transferase</keyword>
<evidence type="ECO:0000259" key="3">
    <source>
        <dbReference type="Pfam" id="PF13579"/>
    </source>
</evidence>
<organism evidence="4 5">
    <name type="scientific">Haloarchaeobius litoreus</name>
    <dbReference type="NCBI Taxonomy" id="755306"/>
    <lineage>
        <taxon>Archaea</taxon>
        <taxon>Methanobacteriati</taxon>
        <taxon>Methanobacteriota</taxon>
        <taxon>Stenosarchaea group</taxon>
        <taxon>Halobacteria</taxon>
        <taxon>Halobacteriales</taxon>
        <taxon>Halorubellaceae</taxon>
        <taxon>Haloarchaeobius</taxon>
    </lineage>
</organism>
<accession>A0ABD6DJ63</accession>
<dbReference type="InterPro" id="IPR001296">
    <property type="entry name" value="Glyco_trans_1"/>
</dbReference>
<dbReference type="CDD" id="cd03794">
    <property type="entry name" value="GT4_WbuB-like"/>
    <property type="match status" value="1"/>
</dbReference>
<dbReference type="Pfam" id="PF13579">
    <property type="entry name" value="Glyco_trans_4_4"/>
    <property type="match status" value="1"/>
</dbReference>
<dbReference type="Gene3D" id="3.40.50.2000">
    <property type="entry name" value="Glycogen Phosphorylase B"/>
    <property type="match status" value="2"/>
</dbReference>
<dbReference type="GO" id="GO:0016740">
    <property type="term" value="F:transferase activity"/>
    <property type="evidence" value="ECO:0007669"/>
    <property type="project" value="UniProtKB-KW"/>
</dbReference>
<keyword evidence="5" id="KW-1185">Reference proteome</keyword>